<dbReference type="Pfam" id="PF10044">
    <property type="entry name" value="LIN52"/>
    <property type="match status" value="1"/>
</dbReference>
<name>A0ABD2WS14_9HYME</name>
<protein>
    <recommendedName>
        <fullName evidence="5">Lin-52</fullName>
    </recommendedName>
</protein>
<dbReference type="PANTHER" id="PTHR31489">
    <property type="entry name" value="LIN52 FAMILY MEMBER"/>
    <property type="match status" value="1"/>
</dbReference>
<proteinExistence type="inferred from homology"/>
<gene>
    <name evidence="3" type="ORF">TKK_010422</name>
</gene>
<evidence type="ECO:0000256" key="2">
    <source>
        <dbReference type="SAM" id="MobiDB-lite"/>
    </source>
</evidence>
<evidence type="ECO:0000313" key="3">
    <source>
        <dbReference type="EMBL" id="KAL3395614.1"/>
    </source>
</evidence>
<dbReference type="PANTHER" id="PTHR31489:SF2">
    <property type="entry name" value="PROTEIN LIN-52 HOMOLOG"/>
    <property type="match status" value="1"/>
</dbReference>
<accession>A0ABD2WS14</accession>
<evidence type="ECO:0000313" key="4">
    <source>
        <dbReference type="Proteomes" id="UP001627154"/>
    </source>
</evidence>
<sequence length="116" mass="13230">MEKASIEDNTPGKTTLPHISEESLMSLEKLDRASPDLWPEQGISKFIVENSPQNEFPSWTSNLNSEDMNNLYLLSSLSVNELIIEVKKLHDSAYQLGLEEAKEMTRGKYLNIFKKN</sequence>
<dbReference type="Proteomes" id="UP001627154">
    <property type="component" value="Unassembled WGS sequence"/>
</dbReference>
<evidence type="ECO:0000256" key="1">
    <source>
        <dbReference type="ARBA" id="ARBA00005456"/>
    </source>
</evidence>
<organism evidence="3 4">
    <name type="scientific">Trichogramma kaykai</name>
    <dbReference type="NCBI Taxonomy" id="54128"/>
    <lineage>
        <taxon>Eukaryota</taxon>
        <taxon>Metazoa</taxon>
        <taxon>Ecdysozoa</taxon>
        <taxon>Arthropoda</taxon>
        <taxon>Hexapoda</taxon>
        <taxon>Insecta</taxon>
        <taxon>Pterygota</taxon>
        <taxon>Neoptera</taxon>
        <taxon>Endopterygota</taxon>
        <taxon>Hymenoptera</taxon>
        <taxon>Apocrita</taxon>
        <taxon>Proctotrupomorpha</taxon>
        <taxon>Chalcidoidea</taxon>
        <taxon>Trichogrammatidae</taxon>
        <taxon>Trichogramma</taxon>
    </lineage>
</organism>
<dbReference type="AlphaFoldDB" id="A0ABD2WS14"/>
<feature type="region of interest" description="Disordered" evidence="2">
    <location>
        <begin position="1"/>
        <end position="20"/>
    </location>
</feature>
<dbReference type="EMBL" id="JBJJXI010000080">
    <property type="protein sequence ID" value="KAL3395614.1"/>
    <property type="molecule type" value="Genomic_DNA"/>
</dbReference>
<comment type="similarity">
    <text evidence="1">Belongs to the lin-52 family.</text>
</comment>
<dbReference type="InterPro" id="IPR018737">
    <property type="entry name" value="DREAM_LIN52"/>
</dbReference>
<comment type="caution">
    <text evidence="3">The sequence shown here is derived from an EMBL/GenBank/DDBJ whole genome shotgun (WGS) entry which is preliminary data.</text>
</comment>
<evidence type="ECO:0008006" key="5">
    <source>
        <dbReference type="Google" id="ProtNLM"/>
    </source>
</evidence>
<keyword evidence="4" id="KW-1185">Reference proteome</keyword>
<reference evidence="3 4" key="1">
    <citation type="journal article" date="2024" name="bioRxiv">
        <title>A reference genome for Trichogramma kaykai: A tiny desert-dwelling parasitoid wasp with competing sex-ratio distorters.</title>
        <authorList>
            <person name="Culotta J."/>
            <person name="Lindsey A.R."/>
        </authorList>
    </citation>
    <scope>NUCLEOTIDE SEQUENCE [LARGE SCALE GENOMIC DNA]</scope>
    <source>
        <strain evidence="3 4">KSX58</strain>
    </source>
</reference>